<gene>
    <name evidence="5" type="ORF">GCM10009114_05060</name>
</gene>
<dbReference type="Pfam" id="PF00005">
    <property type="entry name" value="ABC_tran"/>
    <property type="match status" value="1"/>
</dbReference>
<reference evidence="5 6" key="1">
    <citation type="journal article" date="2019" name="Int. J. Syst. Evol. Microbiol.">
        <title>The Global Catalogue of Microorganisms (GCM) 10K type strain sequencing project: providing services to taxonomists for standard genome sequencing and annotation.</title>
        <authorList>
            <consortium name="The Broad Institute Genomics Platform"/>
            <consortium name="The Broad Institute Genome Sequencing Center for Infectious Disease"/>
            <person name="Wu L."/>
            <person name="Ma J."/>
        </authorList>
    </citation>
    <scope>NUCLEOTIDE SEQUENCE [LARGE SCALE GENOMIC DNA]</scope>
    <source>
        <strain evidence="5 6">JCM 15896</strain>
    </source>
</reference>
<evidence type="ECO:0000256" key="2">
    <source>
        <dbReference type="ARBA" id="ARBA00022741"/>
    </source>
</evidence>
<dbReference type="PROSITE" id="PS50893">
    <property type="entry name" value="ABC_TRANSPORTER_2"/>
    <property type="match status" value="1"/>
</dbReference>
<dbReference type="CDD" id="cd03255">
    <property type="entry name" value="ABC_MJ0796_LolCDE_FtsE"/>
    <property type="match status" value="1"/>
</dbReference>
<proteinExistence type="predicted"/>
<dbReference type="InterPro" id="IPR027417">
    <property type="entry name" value="P-loop_NTPase"/>
</dbReference>
<keyword evidence="3 5" id="KW-0067">ATP-binding</keyword>
<dbReference type="PANTHER" id="PTHR24220:SF611">
    <property type="entry name" value="ATP-BINDING COMPONENT OF ABC TRANSPORTER-RELATED"/>
    <property type="match status" value="1"/>
</dbReference>
<keyword evidence="2" id="KW-0547">Nucleotide-binding</keyword>
<evidence type="ECO:0000256" key="3">
    <source>
        <dbReference type="ARBA" id="ARBA00022840"/>
    </source>
</evidence>
<sequence>MSGGRAKALNIEQLTFRYQKDTPTIIDIPKWQVDAGDKIFVSGQSGSGKSTLLNLICGTLTPTSGTITLLEKPFSSLSSAKRDEFRAQHIGVVFQQFNLIPYLSVRQNVELAAYFGKGVSKESRELLRNNMSMLQLSEQLLEQRADQLSVGQQQRVAILRALINQPEIIIADEPTSALDSQAQAGFIQLLLDSVRQTQCTLVFVSHDIGLAQHFEKHIRLDQILNSEPSHVA</sequence>
<dbReference type="PROSITE" id="PS00211">
    <property type="entry name" value="ABC_TRANSPORTER_1"/>
    <property type="match status" value="1"/>
</dbReference>
<dbReference type="PANTHER" id="PTHR24220">
    <property type="entry name" value="IMPORT ATP-BINDING PROTEIN"/>
    <property type="match status" value="1"/>
</dbReference>
<dbReference type="EMBL" id="BAAAFD010000001">
    <property type="protein sequence ID" value="GAA0853110.1"/>
    <property type="molecule type" value="Genomic_DNA"/>
</dbReference>
<evidence type="ECO:0000313" key="6">
    <source>
        <dbReference type="Proteomes" id="UP001500359"/>
    </source>
</evidence>
<name>A0ABN1LD15_9ALTE</name>
<evidence type="ECO:0000313" key="5">
    <source>
        <dbReference type="EMBL" id="GAA0853110.1"/>
    </source>
</evidence>
<dbReference type="InterPro" id="IPR017911">
    <property type="entry name" value="MacB-like_ATP-bd"/>
</dbReference>
<keyword evidence="6" id="KW-1185">Reference proteome</keyword>
<comment type="caution">
    <text evidence="5">The sequence shown here is derived from an EMBL/GenBank/DDBJ whole genome shotgun (WGS) entry which is preliminary data.</text>
</comment>
<evidence type="ECO:0000259" key="4">
    <source>
        <dbReference type="PROSITE" id="PS50893"/>
    </source>
</evidence>
<dbReference type="InterPro" id="IPR003593">
    <property type="entry name" value="AAA+_ATPase"/>
</dbReference>
<dbReference type="SUPFAM" id="SSF52540">
    <property type="entry name" value="P-loop containing nucleoside triphosphate hydrolases"/>
    <property type="match status" value="1"/>
</dbReference>
<dbReference type="SMART" id="SM00382">
    <property type="entry name" value="AAA"/>
    <property type="match status" value="1"/>
</dbReference>
<accession>A0ABN1LD15</accession>
<dbReference type="GO" id="GO:0005524">
    <property type="term" value="F:ATP binding"/>
    <property type="evidence" value="ECO:0007669"/>
    <property type="project" value="UniProtKB-KW"/>
</dbReference>
<dbReference type="RefSeq" id="WP_343856196.1">
    <property type="nucleotide sequence ID" value="NZ_BAAAFD010000001.1"/>
</dbReference>
<dbReference type="InterPro" id="IPR003439">
    <property type="entry name" value="ABC_transporter-like_ATP-bd"/>
</dbReference>
<dbReference type="Proteomes" id="UP001500359">
    <property type="component" value="Unassembled WGS sequence"/>
</dbReference>
<evidence type="ECO:0000256" key="1">
    <source>
        <dbReference type="ARBA" id="ARBA00022448"/>
    </source>
</evidence>
<dbReference type="InterPro" id="IPR015854">
    <property type="entry name" value="ABC_transpr_LolD-like"/>
</dbReference>
<dbReference type="InterPro" id="IPR017871">
    <property type="entry name" value="ABC_transporter-like_CS"/>
</dbReference>
<feature type="domain" description="ABC transporter" evidence="4">
    <location>
        <begin position="9"/>
        <end position="232"/>
    </location>
</feature>
<protein>
    <submittedName>
        <fullName evidence="5">ABC transporter ATP-binding protein</fullName>
    </submittedName>
</protein>
<organism evidence="5 6">
    <name type="scientific">Aliiglaciecola litoralis</name>
    <dbReference type="NCBI Taxonomy" id="582857"/>
    <lineage>
        <taxon>Bacteria</taxon>
        <taxon>Pseudomonadati</taxon>
        <taxon>Pseudomonadota</taxon>
        <taxon>Gammaproteobacteria</taxon>
        <taxon>Alteromonadales</taxon>
        <taxon>Alteromonadaceae</taxon>
        <taxon>Aliiglaciecola</taxon>
    </lineage>
</organism>
<dbReference type="Gene3D" id="3.40.50.300">
    <property type="entry name" value="P-loop containing nucleotide triphosphate hydrolases"/>
    <property type="match status" value="1"/>
</dbReference>
<keyword evidence="1" id="KW-0813">Transport</keyword>